<dbReference type="RefSeq" id="WP_330197898.1">
    <property type="nucleotide sequence ID" value="NZ_JAZDRP010000002.1"/>
</dbReference>
<evidence type="ECO:0000256" key="3">
    <source>
        <dbReference type="ARBA" id="ARBA00022989"/>
    </source>
</evidence>
<name>A0ABU7LMS6_9PROT</name>
<dbReference type="EMBL" id="JAZDRP010000002">
    <property type="protein sequence ID" value="MEE2525233.1"/>
    <property type="molecule type" value="Genomic_DNA"/>
</dbReference>
<evidence type="ECO:0000313" key="7">
    <source>
        <dbReference type="Proteomes" id="UP001354971"/>
    </source>
</evidence>
<evidence type="ECO:0008006" key="8">
    <source>
        <dbReference type="Google" id="ProtNLM"/>
    </source>
</evidence>
<reference evidence="6 7" key="1">
    <citation type="submission" date="2024-01" db="EMBL/GenBank/DDBJ databases">
        <title>Hyphobacterium bacterium isolated from marine sediment.</title>
        <authorList>
            <person name="Zhao S."/>
        </authorList>
    </citation>
    <scope>NUCLEOTIDE SEQUENCE [LARGE SCALE GENOMIC DNA]</scope>
    <source>
        <strain evidence="7">HN65</strain>
    </source>
</reference>
<comment type="subcellular location">
    <subcellularLocation>
        <location evidence="1">Membrane</location>
        <topology evidence="1">Multi-pass membrane protein</topology>
    </subcellularLocation>
</comment>
<dbReference type="InterPro" id="IPR019109">
    <property type="entry name" value="MamF_MmsF"/>
</dbReference>
<evidence type="ECO:0000256" key="4">
    <source>
        <dbReference type="ARBA" id="ARBA00023136"/>
    </source>
</evidence>
<comment type="caution">
    <text evidence="6">The sequence shown here is derived from an EMBL/GenBank/DDBJ whole genome shotgun (WGS) entry which is preliminary data.</text>
</comment>
<feature type="transmembrane region" description="Helical" evidence="5">
    <location>
        <begin position="66"/>
        <end position="86"/>
    </location>
</feature>
<evidence type="ECO:0000313" key="6">
    <source>
        <dbReference type="EMBL" id="MEE2525233.1"/>
    </source>
</evidence>
<accession>A0ABU7LMS6</accession>
<protein>
    <recommendedName>
        <fullName evidence="8">DUF4870 domain-containing protein</fullName>
    </recommendedName>
</protein>
<feature type="transmembrane region" description="Helical" evidence="5">
    <location>
        <begin position="20"/>
        <end position="46"/>
    </location>
</feature>
<evidence type="ECO:0000256" key="5">
    <source>
        <dbReference type="SAM" id="Phobius"/>
    </source>
</evidence>
<dbReference type="Pfam" id="PF09685">
    <property type="entry name" value="MamF_MmsF"/>
    <property type="match status" value="1"/>
</dbReference>
<sequence>MKNVTPAAETGSESNERLLAVVGYVLFLIGPANFLTMIIAALIAWFRRENAPEWIANHYEFQLRTLFYAIVLLVIAAACALTVILLPVAFLIWLLWTLWVIIRVVVGLIRLIDGRPNPDPKTFWV</sequence>
<feature type="transmembrane region" description="Helical" evidence="5">
    <location>
        <begin position="92"/>
        <end position="112"/>
    </location>
</feature>
<gene>
    <name evidence="6" type="ORF">V0U79_02570</name>
</gene>
<keyword evidence="4 5" id="KW-0472">Membrane</keyword>
<organism evidence="6 7">
    <name type="scientific">Hyphobacterium lacteum</name>
    <dbReference type="NCBI Taxonomy" id="3116575"/>
    <lineage>
        <taxon>Bacteria</taxon>
        <taxon>Pseudomonadati</taxon>
        <taxon>Pseudomonadota</taxon>
        <taxon>Alphaproteobacteria</taxon>
        <taxon>Maricaulales</taxon>
        <taxon>Maricaulaceae</taxon>
        <taxon>Hyphobacterium</taxon>
    </lineage>
</organism>
<keyword evidence="2 5" id="KW-0812">Transmembrane</keyword>
<keyword evidence="3 5" id="KW-1133">Transmembrane helix</keyword>
<evidence type="ECO:0000256" key="2">
    <source>
        <dbReference type="ARBA" id="ARBA00022692"/>
    </source>
</evidence>
<evidence type="ECO:0000256" key="1">
    <source>
        <dbReference type="ARBA" id="ARBA00004141"/>
    </source>
</evidence>
<proteinExistence type="predicted"/>
<dbReference type="Proteomes" id="UP001354971">
    <property type="component" value="Unassembled WGS sequence"/>
</dbReference>
<keyword evidence="7" id="KW-1185">Reference proteome</keyword>